<accession>A0AB34FHZ1</accession>
<evidence type="ECO:0000313" key="2">
    <source>
        <dbReference type="EMBL" id="KAJ6438092.1"/>
    </source>
</evidence>
<organism evidence="2 3">
    <name type="scientific">Purpureocillium lavendulum</name>
    <dbReference type="NCBI Taxonomy" id="1247861"/>
    <lineage>
        <taxon>Eukaryota</taxon>
        <taxon>Fungi</taxon>
        <taxon>Dikarya</taxon>
        <taxon>Ascomycota</taxon>
        <taxon>Pezizomycotina</taxon>
        <taxon>Sordariomycetes</taxon>
        <taxon>Hypocreomycetidae</taxon>
        <taxon>Hypocreales</taxon>
        <taxon>Ophiocordycipitaceae</taxon>
        <taxon>Purpureocillium</taxon>
    </lineage>
</organism>
<dbReference type="AlphaFoldDB" id="A0AB34FHZ1"/>
<feature type="region of interest" description="Disordered" evidence="1">
    <location>
        <begin position="67"/>
        <end position="103"/>
    </location>
</feature>
<dbReference type="Proteomes" id="UP001163105">
    <property type="component" value="Unassembled WGS sequence"/>
</dbReference>
<gene>
    <name evidence="2" type="ORF">O9K51_08681</name>
</gene>
<sequence>MGQGRRSPSCDCTAGVARSDAVLGWVRTVADTDDADEDEHYVFSGPTRHALARLVYQLAARFENGEKMHRSQHGLKLADSRKTLSLREHPVPSRDVSDEDRLV</sequence>
<proteinExistence type="predicted"/>
<evidence type="ECO:0000313" key="3">
    <source>
        <dbReference type="Proteomes" id="UP001163105"/>
    </source>
</evidence>
<keyword evidence="3" id="KW-1185">Reference proteome</keyword>
<feature type="compositionally biased region" description="Basic and acidic residues" evidence="1">
    <location>
        <begin position="76"/>
        <end position="103"/>
    </location>
</feature>
<protein>
    <submittedName>
        <fullName evidence="2">Uncharacterized protein</fullName>
    </submittedName>
</protein>
<name>A0AB34FHZ1_9HYPO</name>
<comment type="caution">
    <text evidence="2">The sequence shown here is derived from an EMBL/GenBank/DDBJ whole genome shotgun (WGS) entry which is preliminary data.</text>
</comment>
<evidence type="ECO:0000256" key="1">
    <source>
        <dbReference type="SAM" id="MobiDB-lite"/>
    </source>
</evidence>
<dbReference type="EMBL" id="JAQHRD010000008">
    <property type="protein sequence ID" value="KAJ6438092.1"/>
    <property type="molecule type" value="Genomic_DNA"/>
</dbReference>
<reference evidence="2" key="1">
    <citation type="submission" date="2023-01" db="EMBL/GenBank/DDBJ databases">
        <title>The growth and conidiation of Purpureocillium lavendulum are regulated by nitrogen source and histone H3K14 acetylation.</title>
        <authorList>
            <person name="Tang P."/>
            <person name="Han J."/>
            <person name="Zhang C."/>
            <person name="Tang P."/>
            <person name="Qi F."/>
            <person name="Zhang K."/>
            <person name="Liang L."/>
        </authorList>
    </citation>
    <scope>NUCLEOTIDE SEQUENCE</scope>
    <source>
        <strain evidence="2">YMF1.00683</strain>
    </source>
</reference>